<evidence type="ECO:0000313" key="1">
    <source>
        <dbReference type="EMBL" id="CAG8622460.1"/>
    </source>
</evidence>
<evidence type="ECO:0000313" key="2">
    <source>
        <dbReference type="Proteomes" id="UP000789860"/>
    </source>
</evidence>
<dbReference type="EMBL" id="CAJVPM010017972">
    <property type="protein sequence ID" value="CAG8622460.1"/>
    <property type="molecule type" value="Genomic_DNA"/>
</dbReference>
<gene>
    <name evidence="1" type="ORF">SCALOS_LOCUS7693</name>
</gene>
<protein>
    <submittedName>
        <fullName evidence="1">7901_t:CDS:1</fullName>
    </submittedName>
</protein>
<sequence length="261" mass="29917">MPKVSKRKAHLRKASQASVDARKATQRNKQIHDISQMLTQMDDNKLQLIYQNIVQLTNNEKTNQMTLRQKLVNMIEQLPDDQLKPAAYLFNKMRYDKGTNEDKLLSPFLQDKALNFIKTSLYKPHQDSGSLVQNNKTLQKKINQLENSNAKKINKVKQLVGTLSHYKRKKSQHISKVHATARKSQLADSQSLNATIQAMIMKDKRHYTTQFINMAAQVSQIGQISFRSTVQATQLILGFLTGESLSLPISSRSIIRWNQEI</sequence>
<dbReference type="Proteomes" id="UP000789860">
    <property type="component" value="Unassembled WGS sequence"/>
</dbReference>
<reference evidence="1" key="1">
    <citation type="submission" date="2021-06" db="EMBL/GenBank/DDBJ databases">
        <authorList>
            <person name="Kallberg Y."/>
            <person name="Tangrot J."/>
            <person name="Rosling A."/>
        </authorList>
    </citation>
    <scope>NUCLEOTIDE SEQUENCE</scope>
    <source>
        <strain evidence="1">AU212A</strain>
    </source>
</reference>
<proteinExistence type="predicted"/>
<keyword evidence="2" id="KW-1185">Reference proteome</keyword>
<accession>A0ACA9MYK1</accession>
<organism evidence="1 2">
    <name type="scientific">Scutellospora calospora</name>
    <dbReference type="NCBI Taxonomy" id="85575"/>
    <lineage>
        <taxon>Eukaryota</taxon>
        <taxon>Fungi</taxon>
        <taxon>Fungi incertae sedis</taxon>
        <taxon>Mucoromycota</taxon>
        <taxon>Glomeromycotina</taxon>
        <taxon>Glomeromycetes</taxon>
        <taxon>Diversisporales</taxon>
        <taxon>Gigasporaceae</taxon>
        <taxon>Scutellospora</taxon>
    </lineage>
</organism>
<comment type="caution">
    <text evidence="1">The sequence shown here is derived from an EMBL/GenBank/DDBJ whole genome shotgun (WGS) entry which is preliminary data.</text>
</comment>
<name>A0ACA9MYK1_9GLOM</name>
<feature type="non-terminal residue" evidence="1">
    <location>
        <position position="261"/>
    </location>
</feature>